<keyword evidence="2" id="KW-0378">Hydrolase</keyword>
<comment type="similarity">
    <text evidence="1">Belongs to the glycosyl hydrolase 3 family.</text>
</comment>
<reference evidence="5 6" key="1">
    <citation type="submission" date="2018-05" db="EMBL/GenBank/DDBJ databases">
        <title>The Hungate 1000. A catalogue of reference genomes from the rumen microbiome.</title>
        <authorList>
            <person name="Kelly W."/>
        </authorList>
    </citation>
    <scope>NUCLEOTIDE SEQUENCE [LARGE SCALE GENOMIC DNA]</scope>
    <source>
        <strain evidence="5 6">NLAE-zl-C242</strain>
    </source>
</reference>
<feature type="transmembrane region" description="Helical" evidence="3">
    <location>
        <begin position="920"/>
        <end position="942"/>
    </location>
</feature>
<dbReference type="OrthoDB" id="98455at2"/>
<dbReference type="EMBL" id="QGDL01000007">
    <property type="protein sequence ID" value="PWJ29011.1"/>
    <property type="molecule type" value="Genomic_DNA"/>
</dbReference>
<dbReference type="Proteomes" id="UP000245845">
    <property type="component" value="Unassembled WGS sequence"/>
</dbReference>
<dbReference type="Pfam" id="PF14310">
    <property type="entry name" value="Fn3-like"/>
    <property type="match status" value="1"/>
</dbReference>
<evidence type="ECO:0000313" key="5">
    <source>
        <dbReference type="EMBL" id="PWJ29011.1"/>
    </source>
</evidence>
<dbReference type="Pfam" id="PF01915">
    <property type="entry name" value="Glyco_hydro_3_C"/>
    <property type="match status" value="1"/>
</dbReference>
<sequence>MKGKKPISKVTAAVSYIVCAAVIIGLVIGNSYALKYQNLISVYFNQPTQKVVSSESEETEHFVSDFDSKEERKAHLEELGTQLEAEGIVLLRNQDGALPLGDGAKISLFGQDSVDPVYGGGGASTIDTSVAVNIKDAFTDRGLTLNDTLWDFYDTGAGKDYRKTQPDVYGVGAFTVNEVPADVYTEEVKGSFAEFADAAVVMIGRTGSEVSDHSAKAMDTGYHYLQLDGNERDMLQMAADNFEKVIVVLNTSNPMELGVLEEYDVDAVLWAGALGQTGSYAVADVLTGAVNPSGALVDTYAYDTTSAPGMANFGDYTIANSSVDRGDKYLVYGEGIYVGYLYYETRYEDVVLGNEDPKAYDYTASVQYPFGYGLSYTDFEWSDFEMEEQEDTYEISVKVKNTGDVAGKDIVQIYMQSPYTEYDKENGIEKAAAELAGFAKTSLLEAGAGETVTVSVPKELMKAYDAKGAGTYIVDAGSYYFAAGTDSHNALNNILAAKGKSTADGMDKDGNADFAAEVTVKELDTETYASSAATGNEITNQFESTDIRYYDPDYQYLSRSDWDGTWPETYKDGTWEAPDGLLADLEISYTEDEDATEPVTDTVDEELGRLNTAALMDLDPEDSAWDTLIRQMSVSELDSLVRIGGYATQQIDSIQLPATTDKDGTAGISSALVGGESGTAYPPEIVIASTWNVELAGEFGRCIGEDSISLGVTVWYAPACNIHRSPFSGRNFEYYSEDGFLSGKMAAKTVEGAQSKGVIVTVKHFALNDQECNRTGGAMFANEQSVRELYLRPFEIAVRDADALGMMASMNRLGARWSGGHYGLMTSTLREEWGFKGFVVTDQASFDVFAYEDLREGLEAGTDLWLNTDAGLWKLSDAEMTPTVIGNMQKASGHIAYAVANSNAMNGLSAGSRIVSVMPLWMKLLVALDVAAGIIVLCVVVITTGRLLKKKQSNAEIQDLSK</sequence>
<dbReference type="Pfam" id="PF00933">
    <property type="entry name" value="Glyco_hydro_3"/>
    <property type="match status" value="1"/>
</dbReference>
<dbReference type="SUPFAM" id="SSF52279">
    <property type="entry name" value="Beta-D-glucan exohydrolase, C-terminal domain"/>
    <property type="match status" value="1"/>
</dbReference>
<protein>
    <submittedName>
        <fullName evidence="5">Beta-glucosidase</fullName>
    </submittedName>
</protein>
<evidence type="ECO:0000256" key="1">
    <source>
        <dbReference type="ARBA" id="ARBA00005336"/>
    </source>
</evidence>
<dbReference type="RefSeq" id="WP_109731547.1">
    <property type="nucleotide sequence ID" value="NZ_BAAACK010000011.1"/>
</dbReference>
<dbReference type="PRINTS" id="PR00133">
    <property type="entry name" value="GLHYDRLASE3"/>
</dbReference>
<proteinExistence type="inferred from homology"/>
<dbReference type="SMART" id="SM01217">
    <property type="entry name" value="Fn3_like"/>
    <property type="match status" value="1"/>
</dbReference>
<keyword evidence="6" id="KW-1185">Reference proteome</keyword>
<dbReference type="GO" id="GO:0005975">
    <property type="term" value="P:carbohydrate metabolic process"/>
    <property type="evidence" value="ECO:0007669"/>
    <property type="project" value="InterPro"/>
</dbReference>
<gene>
    <name evidence="5" type="ORF">A8806_107159</name>
</gene>
<dbReference type="Gene3D" id="3.20.20.300">
    <property type="entry name" value="Glycoside hydrolase, family 3, N-terminal domain"/>
    <property type="match status" value="1"/>
</dbReference>
<dbReference type="InterPro" id="IPR036881">
    <property type="entry name" value="Glyco_hydro_3_C_sf"/>
</dbReference>
<dbReference type="GO" id="GO:0004553">
    <property type="term" value="F:hydrolase activity, hydrolyzing O-glycosyl compounds"/>
    <property type="evidence" value="ECO:0007669"/>
    <property type="project" value="InterPro"/>
</dbReference>
<evidence type="ECO:0000313" key="6">
    <source>
        <dbReference type="Proteomes" id="UP000245845"/>
    </source>
</evidence>
<keyword evidence="3" id="KW-0472">Membrane</keyword>
<dbReference type="Gene3D" id="2.60.40.10">
    <property type="entry name" value="Immunoglobulins"/>
    <property type="match status" value="1"/>
</dbReference>
<organism evidence="5 6">
    <name type="scientific">Faecalicatena orotica</name>
    <dbReference type="NCBI Taxonomy" id="1544"/>
    <lineage>
        <taxon>Bacteria</taxon>
        <taxon>Bacillati</taxon>
        <taxon>Bacillota</taxon>
        <taxon>Clostridia</taxon>
        <taxon>Lachnospirales</taxon>
        <taxon>Lachnospiraceae</taxon>
        <taxon>Faecalicatena</taxon>
    </lineage>
</organism>
<dbReference type="InterPro" id="IPR001764">
    <property type="entry name" value="Glyco_hydro_3_N"/>
</dbReference>
<dbReference type="InterPro" id="IPR036962">
    <property type="entry name" value="Glyco_hydro_3_N_sf"/>
</dbReference>
<keyword evidence="3" id="KW-0812">Transmembrane</keyword>
<feature type="transmembrane region" description="Helical" evidence="3">
    <location>
        <begin position="12"/>
        <end position="34"/>
    </location>
</feature>
<evidence type="ECO:0000256" key="2">
    <source>
        <dbReference type="ARBA" id="ARBA00022801"/>
    </source>
</evidence>
<dbReference type="InterPro" id="IPR017853">
    <property type="entry name" value="GH"/>
</dbReference>
<feature type="domain" description="Fibronectin type III-like" evidence="4">
    <location>
        <begin position="409"/>
        <end position="487"/>
    </location>
</feature>
<dbReference type="AlphaFoldDB" id="A0A2Y9CA49"/>
<evidence type="ECO:0000256" key="3">
    <source>
        <dbReference type="SAM" id="Phobius"/>
    </source>
</evidence>
<name>A0A2Y9CA49_9FIRM</name>
<dbReference type="InterPro" id="IPR026891">
    <property type="entry name" value="Fn3-like"/>
</dbReference>
<dbReference type="SUPFAM" id="SSF51445">
    <property type="entry name" value="(Trans)glycosidases"/>
    <property type="match status" value="1"/>
</dbReference>
<comment type="caution">
    <text evidence="5">The sequence shown here is derived from an EMBL/GenBank/DDBJ whole genome shotgun (WGS) entry which is preliminary data.</text>
</comment>
<dbReference type="InterPro" id="IPR050288">
    <property type="entry name" value="Cellulose_deg_GH3"/>
</dbReference>
<accession>A0A2Y9CA49</accession>
<dbReference type="PANTHER" id="PTHR42715">
    <property type="entry name" value="BETA-GLUCOSIDASE"/>
    <property type="match status" value="1"/>
</dbReference>
<dbReference type="InterPro" id="IPR013783">
    <property type="entry name" value="Ig-like_fold"/>
</dbReference>
<dbReference type="Gene3D" id="3.40.50.1700">
    <property type="entry name" value="Glycoside hydrolase family 3 C-terminal domain"/>
    <property type="match status" value="1"/>
</dbReference>
<dbReference type="InterPro" id="IPR002772">
    <property type="entry name" value="Glyco_hydro_3_C"/>
</dbReference>
<evidence type="ECO:0000259" key="4">
    <source>
        <dbReference type="SMART" id="SM01217"/>
    </source>
</evidence>
<keyword evidence="3" id="KW-1133">Transmembrane helix</keyword>
<dbReference type="PANTHER" id="PTHR42715:SF10">
    <property type="entry name" value="BETA-GLUCOSIDASE"/>
    <property type="match status" value="1"/>
</dbReference>